<evidence type="ECO:0000313" key="1">
    <source>
        <dbReference type="EMBL" id="GAB53798.1"/>
    </source>
</evidence>
<proteinExistence type="predicted"/>
<name>H5V740_ATLHE</name>
<evidence type="ECO:0000313" key="2">
    <source>
        <dbReference type="Proteomes" id="UP000010297"/>
    </source>
</evidence>
<dbReference type="AlphaFoldDB" id="H5V740"/>
<accession>H5V740</accession>
<organism evidence="1 2">
    <name type="scientific">Atlantibacter hermannii NBRC 105704</name>
    <dbReference type="NCBI Taxonomy" id="1115512"/>
    <lineage>
        <taxon>Bacteria</taxon>
        <taxon>Pseudomonadati</taxon>
        <taxon>Pseudomonadota</taxon>
        <taxon>Gammaproteobacteria</taxon>
        <taxon>Enterobacterales</taxon>
        <taxon>Enterobacteriaceae</taxon>
        <taxon>Atlantibacter</taxon>
    </lineage>
</organism>
<reference evidence="1 2" key="1">
    <citation type="submission" date="2012-02" db="EMBL/GenBank/DDBJ databases">
        <title>Whole genome shotgun sequence of Escherichia hermannii NBRC 105704.</title>
        <authorList>
            <person name="Yoshida I."/>
            <person name="Hosoyama A."/>
            <person name="Tsuchikane K."/>
            <person name="Katsumata H."/>
            <person name="Yamazaki S."/>
            <person name="Fujita N."/>
        </authorList>
    </citation>
    <scope>NUCLEOTIDE SEQUENCE [LARGE SCALE GENOMIC DNA]</scope>
    <source>
        <strain evidence="1 2">NBRC 105704</strain>
    </source>
</reference>
<keyword evidence="2" id="KW-1185">Reference proteome</keyword>
<gene>
    <name evidence="1" type="ORF">EH105704_20_00580</name>
</gene>
<comment type="caution">
    <text evidence="1">The sequence shown here is derived from an EMBL/GenBank/DDBJ whole genome shotgun (WGS) entry which is preliminary data.</text>
</comment>
<protein>
    <submittedName>
        <fullName evidence="1">Uncharacterized protein</fullName>
    </submittedName>
</protein>
<dbReference type="Proteomes" id="UP000010297">
    <property type="component" value="Unassembled WGS sequence"/>
</dbReference>
<dbReference type="EMBL" id="BAFF01000020">
    <property type="protein sequence ID" value="GAB53798.1"/>
    <property type="molecule type" value="Genomic_DNA"/>
</dbReference>
<sequence length="43" mass="4721">MVFSLQTLGSELLVRTLNGEPIDNKLITALFFGDTAQHKEDAS</sequence>